<dbReference type="PANTHER" id="PTHR31286:SF99">
    <property type="entry name" value="DUF4283 DOMAIN-CONTAINING PROTEIN"/>
    <property type="match status" value="1"/>
</dbReference>
<dbReference type="AlphaFoldDB" id="R0FWT8"/>
<feature type="domain" description="DUF4283" evidence="2">
    <location>
        <begin position="74"/>
        <end position="157"/>
    </location>
</feature>
<dbReference type="InterPro" id="IPR025558">
    <property type="entry name" value="DUF4283"/>
</dbReference>
<accession>R0FWT8</accession>
<organism evidence="3 4">
    <name type="scientific">Capsella rubella</name>
    <dbReference type="NCBI Taxonomy" id="81985"/>
    <lineage>
        <taxon>Eukaryota</taxon>
        <taxon>Viridiplantae</taxon>
        <taxon>Streptophyta</taxon>
        <taxon>Embryophyta</taxon>
        <taxon>Tracheophyta</taxon>
        <taxon>Spermatophyta</taxon>
        <taxon>Magnoliopsida</taxon>
        <taxon>eudicotyledons</taxon>
        <taxon>Gunneridae</taxon>
        <taxon>Pentapetalae</taxon>
        <taxon>rosids</taxon>
        <taxon>malvids</taxon>
        <taxon>Brassicales</taxon>
        <taxon>Brassicaceae</taxon>
        <taxon>Camelineae</taxon>
        <taxon>Capsella</taxon>
    </lineage>
</organism>
<evidence type="ECO:0000259" key="2">
    <source>
        <dbReference type="Pfam" id="PF14111"/>
    </source>
</evidence>
<evidence type="ECO:0000256" key="1">
    <source>
        <dbReference type="SAM" id="MobiDB-lite"/>
    </source>
</evidence>
<dbReference type="PANTHER" id="PTHR31286">
    <property type="entry name" value="GLYCINE-RICH CELL WALL STRUCTURAL PROTEIN 1.8-LIKE"/>
    <property type="match status" value="1"/>
</dbReference>
<evidence type="ECO:0000313" key="4">
    <source>
        <dbReference type="Proteomes" id="UP000029121"/>
    </source>
</evidence>
<sequence>MVDAGERVRPPGDPPDGQRVWVNNVIGGGSGGRPNPEDIIDHEFVKERVKVVFPDGVHGEPVVTVGKELLEAMNGLWKNCMVVKVLGRNMSISVLSKRLREMWKPRGVMHVVDLPRQFFMIRFELVEEYLAVLTGGPWRAFGSYLMVQAWSPEFDPMRNEIVTTPVWVRLSNIPVNMYHRSILMEIATGLGKPIKVDMATLNFDRARFARICVEVNLAYPLKGTIMINAERYYVAYEGLTNICSLCGLYGHLVHACPAGKPVMPVTEKETTATVVPGGSEGGDGFTTVRKTGYRSTSQMRKVSLAAAKSGKETEGNLREISGQKESANIAVSNSFGMLEDGVVSLESRDVVITSGANKENEYPLTVVSKEQNMGHERVGLQEKVVFQGLPRANDDSKNRRVSLGKPNGNGGPKPKQISKFKATRGLVFGPTGRGVELSES</sequence>
<gene>
    <name evidence="3" type="ORF">CARUB_v10023230mg</name>
</gene>
<dbReference type="InterPro" id="IPR040256">
    <property type="entry name" value="At4g02000-like"/>
</dbReference>
<dbReference type="EMBL" id="KB870808">
    <property type="protein sequence ID" value="EOA27131.1"/>
    <property type="molecule type" value="Genomic_DNA"/>
</dbReference>
<dbReference type="KEGG" id="crb:17888711"/>
<keyword evidence="4" id="KW-1185">Reference proteome</keyword>
<proteinExistence type="predicted"/>
<dbReference type="OrthoDB" id="1461560at2759"/>
<evidence type="ECO:0000313" key="3">
    <source>
        <dbReference type="EMBL" id="EOA27131.1"/>
    </source>
</evidence>
<name>R0FWT8_9BRAS</name>
<feature type="non-terminal residue" evidence="3">
    <location>
        <position position="440"/>
    </location>
</feature>
<protein>
    <recommendedName>
        <fullName evidence="2">DUF4283 domain-containing protein</fullName>
    </recommendedName>
</protein>
<reference evidence="4" key="1">
    <citation type="journal article" date="2013" name="Nat. Genet.">
        <title>The Capsella rubella genome and the genomic consequences of rapid mating system evolution.</title>
        <authorList>
            <person name="Slotte T."/>
            <person name="Hazzouri K.M."/>
            <person name="Agren J.A."/>
            <person name="Koenig D."/>
            <person name="Maumus F."/>
            <person name="Guo Y.L."/>
            <person name="Steige K."/>
            <person name="Platts A.E."/>
            <person name="Escobar J.S."/>
            <person name="Newman L.K."/>
            <person name="Wang W."/>
            <person name="Mandakova T."/>
            <person name="Vello E."/>
            <person name="Smith L.M."/>
            <person name="Henz S.R."/>
            <person name="Steffen J."/>
            <person name="Takuno S."/>
            <person name="Brandvain Y."/>
            <person name="Coop G."/>
            <person name="Andolfatto P."/>
            <person name="Hu T.T."/>
            <person name="Blanchette M."/>
            <person name="Clark R.M."/>
            <person name="Quesneville H."/>
            <person name="Nordborg M."/>
            <person name="Gaut B.S."/>
            <person name="Lysak M.A."/>
            <person name="Jenkins J."/>
            <person name="Grimwood J."/>
            <person name="Chapman J."/>
            <person name="Prochnik S."/>
            <person name="Shu S."/>
            <person name="Rokhsar D."/>
            <person name="Schmutz J."/>
            <person name="Weigel D."/>
            <person name="Wright S.I."/>
        </authorList>
    </citation>
    <scope>NUCLEOTIDE SEQUENCE [LARGE SCALE GENOMIC DNA]</scope>
    <source>
        <strain evidence="4">cv. Monte Gargano</strain>
    </source>
</reference>
<feature type="region of interest" description="Disordered" evidence="1">
    <location>
        <begin position="390"/>
        <end position="417"/>
    </location>
</feature>
<dbReference type="Proteomes" id="UP000029121">
    <property type="component" value="Unassembled WGS sequence"/>
</dbReference>
<dbReference type="Pfam" id="PF14111">
    <property type="entry name" value="DUF4283"/>
    <property type="match status" value="1"/>
</dbReference>
<dbReference type="eggNOG" id="KOG1075">
    <property type="taxonomic scope" value="Eukaryota"/>
</dbReference>
<dbReference type="STRING" id="81985.R0FWT8"/>